<feature type="region of interest" description="Disordered" evidence="1">
    <location>
        <begin position="144"/>
        <end position="168"/>
    </location>
</feature>
<proteinExistence type="predicted"/>
<organism evidence="2 3">
    <name type="scientific">Symbiochloris irregularis</name>
    <dbReference type="NCBI Taxonomy" id="706552"/>
    <lineage>
        <taxon>Eukaryota</taxon>
        <taxon>Viridiplantae</taxon>
        <taxon>Chlorophyta</taxon>
        <taxon>core chlorophytes</taxon>
        <taxon>Trebouxiophyceae</taxon>
        <taxon>Trebouxiales</taxon>
        <taxon>Trebouxiaceae</taxon>
        <taxon>Symbiochloris</taxon>
    </lineage>
</organism>
<name>A0AAW1P271_9CHLO</name>
<reference evidence="2 3" key="1">
    <citation type="journal article" date="2024" name="Nat. Commun.">
        <title>Phylogenomics reveals the evolutionary origins of lichenization in chlorophyte algae.</title>
        <authorList>
            <person name="Puginier C."/>
            <person name="Libourel C."/>
            <person name="Otte J."/>
            <person name="Skaloud P."/>
            <person name="Haon M."/>
            <person name="Grisel S."/>
            <person name="Petersen M."/>
            <person name="Berrin J.G."/>
            <person name="Delaux P.M."/>
            <person name="Dal Grande F."/>
            <person name="Keller J."/>
        </authorList>
    </citation>
    <scope>NUCLEOTIDE SEQUENCE [LARGE SCALE GENOMIC DNA]</scope>
    <source>
        <strain evidence="2 3">SAG 2036</strain>
    </source>
</reference>
<gene>
    <name evidence="2" type="ORF">WJX73_009894</name>
</gene>
<evidence type="ECO:0000313" key="3">
    <source>
        <dbReference type="Proteomes" id="UP001465755"/>
    </source>
</evidence>
<accession>A0AAW1P271</accession>
<dbReference type="EMBL" id="JALJOQ010000064">
    <property type="protein sequence ID" value="KAK9803006.1"/>
    <property type="molecule type" value="Genomic_DNA"/>
</dbReference>
<keyword evidence="3" id="KW-1185">Reference proteome</keyword>
<evidence type="ECO:0000256" key="1">
    <source>
        <dbReference type="SAM" id="MobiDB-lite"/>
    </source>
</evidence>
<sequence>MLVLLFWRAGRTRQMLTSPAGKAAFLHSSADIGQAGDPILTGTSHRSALFAGQSALQSLQDDSLLTGTDRAHLAASAGPTQQQSLGFYWGLAGDSQHKIQSAGRSALAPGLSLEHLQKVAGETGGKAGTGYYFAHDIPEKLKAQPEGASHLSAAPAQTHRKELMPQPKTPHPLGVYFQEQAHKAGLAGEFGHDTQDSPSDKPLKYYFTQDIPDDAKRQLAFKNVMKAKMEAQEASGLGR</sequence>
<protein>
    <submittedName>
        <fullName evidence="2">Uncharacterized protein</fullName>
    </submittedName>
</protein>
<evidence type="ECO:0000313" key="2">
    <source>
        <dbReference type="EMBL" id="KAK9803006.1"/>
    </source>
</evidence>
<dbReference type="Proteomes" id="UP001465755">
    <property type="component" value="Unassembled WGS sequence"/>
</dbReference>
<comment type="caution">
    <text evidence="2">The sequence shown here is derived from an EMBL/GenBank/DDBJ whole genome shotgun (WGS) entry which is preliminary data.</text>
</comment>
<dbReference type="AlphaFoldDB" id="A0AAW1P271"/>